<comment type="subcellular location">
    <subcellularLocation>
        <location evidence="1">Cell membrane</location>
        <topology evidence="1">Multi-pass membrane protein</topology>
    </subcellularLocation>
</comment>
<dbReference type="PANTHER" id="PTHR32024">
    <property type="entry name" value="TRK SYSTEM POTASSIUM UPTAKE PROTEIN TRKG-RELATED"/>
    <property type="match status" value="1"/>
</dbReference>
<dbReference type="RefSeq" id="WP_377964499.1">
    <property type="nucleotide sequence ID" value="NZ_JBHZOL010000068.1"/>
</dbReference>
<organism evidence="10 11">
    <name type="scientific">Almyronema epifaneia S1</name>
    <dbReference type="NCBI Taxonomy" id="2991925"/>
    <lineage>
        <taxon>Bacteria</taxon>
        <taxon>Bacillati</taxon>
        <taxon>Cyanobacteriota</taxon>
        <taxon>Cyanophyceae</taxon>
        <taxon>Nodosilineales</taxon>
        <taxon>Nodosilineaceae</taxon>
        <taxon>Almyronema</taxon>
        <taxon>Almyronema epifaneia</taxon>
    </lineage>
</organism>
<evidence type="ECO:0000256" key="9">
    <source>
        <dbReference type="SAM" id="Phobius"/>
    </source>
</evidence>
<evidence type="ECO:0000256" key="3">
    <source>
        <dbReference type="ARBA" id="ARBA00022448"/>
    </source>
</evidence>
<dbReference type="EMBL" id="JBHZOL010000068">
    <property type="protein sequence ID" value="MFE4106590.1"/>
    <property type="molecule type" value="Genomic_DNA"/>
</dbReference>
<feature type="transmembrane region" description="Helical" evidence="9">
    <location>
        <begin position="413"/>
        <end position="435"/>
    </location>
</feature>
<protein>
    <submittedName>
        <fullName evidence="10">TrkH family potassium uptake protein</fullName>
    </submittedName>
</protein>
<dbReference type="PANTHER" id="PTHR32024:SF2">
    <property type="entry name" value="TRK SYSTEM POTASSIUM UPTAKE PROTEIN TRKG-RELATED"/>
    <property type="match status" value="1"/>
</dbReference>
<evidence type="ECO:0000256" key="6">
    <source>
        <dbReference type="ARBA" id="ARBA00022989"/>
    </source>
</evidence>
<keyword evidence="4" id="KW-1003">Cell membrane</keyword>
<evidence type="ECO:0000256" key="1">
    <source>
        <dbReference type="ARBA" id="ARBA00004651"/>
    </source>
</evidence>
<dbReference type="InterPro" id="IPR003445">
    <property type="entry name" value="Cat_transpt"/>
</dbReference>
<feature type="transmembrane region" description="Helical" evidence="9">
    <location>
        <begin position="472"/>
        <end position="492"/>
    </location>
</feature>
<gene>
    <name evidence="10" type="ORF">ACFVKH_09900</name>
</gene>
<evidence type="ECO:0000256" key="5">
    <source>
        <dbReference type="ARBA" id="ARBA00022692"/>
    </source>
</evidence>
<keyword evidence="5 9" id="KW-0812">Transmembrane</keyword>
<evidence type="ECO:0000256" key="2">
    <source>
        <dbReference type="ARBA" id="ARBA00009137"/>
    </source>
</evidence>
<feature type="transmembrane region" description="Helical" evidence="9">
    <location>
        <begin position="254"/>
        <end position="272"/>
    </location>
</feature>
<feature type="transmembrane region" description="Helical" evidence="9">
    <location>
        <begin position="20"/>
        <end position="40"/>
    </location>
</feature>
<evidence type="ECO:0000313" key="11">
    <source>
        <dbReference type="Proteomes" id="UP001600165"/>
    </source>
</evidence>
<accession>A0ABW6IG13</accession>
<feature type="transmembrane region" description="Helical" evidence="9">
    <location>
        <begin position="78"/>
        <end position="100"/>
    </location>
</feature>
<keyword evidence="8 9" id="KW-0472">Membrane</keyword>
<feature type="transmembrane region" description="Helical" evidence="9">
    <location>
        <begin position="154"/>
        <end position="171"/>
    </location>
</feature>
<keyword evidence="11" id="KW-1185">Reference proteome</keyword>
<feature type="transmembrane region" description="Helical" evidence="9">
    <location>
        <begin position="202"/>
        <end position="224"/>
    </location>
</feature>
<feature type="transmembrane region" description="Helical" evidence="9">
    <location>
        <begin position="292"/>
        <end position="311"/>
    </location>
</feature>
<evidence type="ECO:0000256" key="8">
    <source>
        <dbReference type="ARBA" id="ARBA00023136"/>
    </source>
</evidence>
<keyword evidence="3" id="KW-0813">Transport</keyword>
<keyword evidence="6 9" id="KW-1133">Transmembrane helix</keyword>
<feature type="transmembrane region" description="Helical" evidence="9">
    <location>
        <begin position="346"/>
        <end position="365"/>
    </location>
</feature>
<name>A0ABW6IG13_9CYAN</name>
<evidence type="ECO:0000256" key="7">
    <source>
        <dbReference type="ARBA" id="ARBA00023065"/>
    </source>
</evidence>
<reference evidence="10 11" key="1">
    <citation type="submission" date="2024-10" db="EMBL/GenBank/DDBJ databases">
        <authorList>
            <person name="Ratan Roy A."/>
            <person name="Morales Sandoval P.H."/>
            <person name="De Los Santos Villalobos S."/>
            <person name="Chakraborty S."/>
            <person name="Mukherjee J."/>
        </authorList>
    </citation>
    <scope>NUCLEOTIDE SEQUENCE [LARGE SCALE GENOMIC DNA]</scope>
    <source>
        <strain evidence="10 11">S1</strain>
    </source>
</reference>
<dbReference type="Proteomes" id="UP001600165">
    <property type="component" value="Unassembled WGS sequence"/>
</dbReference>
<proteinExistence type="inferred from homology"/>
<evidence type="ECO:0000256" key="4">
    <source>
        <dbReference type="ARBA" id="ARBA00022475"/>
    </source>
</evidence>
<keyword evidence="7" id="KW-0406">Ion transport</keyword>
<feature type="transmembrane region" description="Helical" evidence="9">
    <location>
        <begin position="46"/>
        <end position="66"/>
    </location>
</feature>
<dbReference type="Pfam" id="PF02386">
    <property type="entry name" value="TrkH"/>
    <property type="match status" value="1"/>
</dbReference>
<evidence type="ECO:0000313" key="10">
    <source>
        <dbReference type="EMBL" id="MFE4106590.1"/>
    </source>
</evidence>
<sequence length="502" mass="54931">MIARLSINPYLKTVLRDLGLLIHIPAAMALLSLPICLLAGEYYAVVPFLLTAIAALITGQGLFRLFRQASASKLRQALITVALSWAVIPVFGALPFLLIADSIVGTPPALPTIAYFQSPWNALFEATSGFTSAGLTMTIREAVLPHSLQWWRSFMQWIGGVGVIVLMIAVLEPATSSENLYFAEGRSRRIGITLQQTVRNIWWIYLLYTLAGILLLRIAGMPWWEALNHSMTAISTGGFSVTNNSMAAYGAREQLAVIVLMILGAISFANHFQFLTRRRLKALWGDAQHRALWLLLALGFGLLLAEVYWYSGRVQGLNAGFQWVSALTTCGFASLDVQQWSLSAKLLLSLGMIFGAASGSTVGGLKLNRVISLYKAVAWRFERTGLRPHQLMRYQLDGRVVSPQEANRQIESAAVLAVLWLSLVAVGTVVLVHIVGSEYTLADVVFEVASALGSAGLSSGITGPMLPWAGKLTLMLLMWMGRLEIIPVLLLLSMPLRHLSKR</sequence>
<comment type="similarity">
    <text evidence="2">Belongs to the TrkH potassium transport family.</text>
</comment>
<comment type="caution">
    <text evidence="10">The sequence shown here is derived from an EMBL/GenBank/DDBJ whole genome shotgun (WGS) entry which is preliminary data.</text>
</comment>